<sequence length="188" mass="20132">MTPYQSSLQDALDTFESLRALEEPLSQAAKVVLDCLVSGGKLLFCGNGGSAADAAHMATEFTCRFNGDRRPYPAIALTVDGGLMTAIGNDYSFHDVFSRQVHAYGKPGDVLIALTTSGKSRNVLFAIEEARRRGLRTITLLGKGGGFTAGASEIELIVPGTVTARIQEAQKFLLHALCEQVEVDLPKE</sequence>
<dbReference type="InterPro" id="IPR001347">
    <property type="entry name" value="SIS_dom"/>
</dbReference>
<dbReference type="Proteomes" id="UP000076023">
    <property type="component" value="Unassembled WGS sequence"/>
</dbReference>
<dbReference type="FunCoup" id="A0A146GF31">
    <property type="interactions" value="144"/>
</dbReference>
<comment type="caution">
    <text evidence="2">The sequence shown here is derived from an EMBL/GenBank/DDBJ whole genome shotgun (WGS) entry which is preliminary data.</text>
</comment>
<dbReference type="PANTHER" id="PTHR30390:SF6">
    <property type="entry name" value="DNAA INITIATOR-ASSOCIATING PROTEIN DIAA"/>
    <property type="match status" value="1"/>
</dbReference>
<dbReference type="EMBL" id="BDCO01000003">
    <property type="protein sequence ID" value="GAT35274.1"/>
    <property type="molecule type" value="Genomic_DNA"/>
</dbReference>
<dbReference type="OrthoDB" id="9781311at2"/>
<dbReference type="GO" id="GO:0016853">
    <property type="term" value="F:isomerase activity"/>
    <property type="evidence" value="ECO:0007669"/>
    <property type="project" value="UniProtKB-KW"/>
</dbReference>
<dbReference type="Pfam" id="PF13580">
    <property type="entry name" value="SIS_2"/>
    <property type="match status" value="1"/>
</dbReference>
<accession>A0A146GF31</accession>
<proteinExistence type="predicted"/>
<dbReference type="GO" id="GO:0097367">
    <property type="term" value="F:carbohydrate derivative binding"/>
    <property type="evidence" value="ECO:0007669"/>
    <property type="project" value="InterPro"/>
</dbReference>
<dbReference type="InterPro" id="IPR046348">
    <property type="entry name" value="SIS_dom_sf"/>
</dbReference>
<protein>
    <submittedName>
        <fullName evidence="2">D-sedoheptulose 7-phosphate isomerase</fullName>
    </submittedName>
</protein>
<evidence type="ECO:0000259" key="1">
    <source>
        <dbReference type="PROSITE" id="PS51464"/>
    </source>
</evidence>
<dbReference type="PROSITE" id="PS51464">
    <property type="entry name" value="SIS"/>
    <property type="match status" value="1"/>
</dbReference>
<dbReference type="SUPFAM" id="SSF53697">
    <property type="entry name" value="SIS domain"/>
    <property type="match status" value="1"/>
</dbReference>
<dbReference type="AlphaFoldDB" id="A0A146GF31"/>
<dbReference type="InterPro" id="IPR035461">
    <property type="entry name" value="GmhA/DiaA"/>
</dbReference>
<dbReference type="Gene3D" id="3.40.50.10490">
    <property type="entry name" value="Glucose-6-phosphate isomerase like protein, domain 1"/>
    <property type="match status" value="1"/>
</dbReference>
<keyword evidence="3" id="KW-1185">Reference proteome</keyword>
<evidence type="ECO:0000313" key="2">
    <source>
        <dbReference type="EMBL" id="GAT35274.1"/>
    </source>
</evidence>
<keyword evidence="2" id="KW-0413">Isomerase</keyword>
<evidence type="ECO:0000313" key="3">
    <source>
        <dbReference type="Proteomes" id="UP000076023"/>
    </source>
</evidence>
<reference evidence="3" key="1">
    <citation type="journal article" date="2017" name="Genome Announc.">
        <title>Draft Genome Sequence of Terrimicrobium sacchariphilum NM-5T, a Facultative Anaerobic Soil Bacterium of the Class Spartobacteria.</title>
        <authorList>
            <person name="Qiu Y.L."/>
            <person name="Tourlousse D.M."/>
            <person name="Matsuura N."/>
            <person name="Ohashi A."/>
            <person name="Sekiguchi Y."/>
        </authorList>
    </citation>
    <scope>NUCLEOTIDE SEQUENCE [LARGE SCALE GENOMIC DNA]</scope>
    <source>
        <strain evidence="3">NM-5</strain>
    </source>
</reference>
<dbReference type="CDD" id="cd05006">
    <property type="entry name" value="SIS_GmhA"/>
    <property type="match status" value="1"/>
</dbReference>
<dbReference type="InParanoid" id="A0A146GF31"/>
<feature type="domain" description="SIS" evidence="1">
    <location>
        <begin position="32"/>
        <end position="187"/>
    </location>
</feature>
<name>A0A146GF31_TERSA</name>
<dbReference type="STRING" id="690879.TSACC_3339"/>
<dbReference type="RefSeq" id="WP_075081103.1">
    <property type="nucleotide sequence ID" value="NZ_BDCO01000003.1"/>
</dbReference>
<dbReference type="PANTHER" id="PTHR30390">
    <property type="entry name" value="SEDOHEPTULOSE 7-PHOSPHATE ISOMERASE / DNAA INITIATOR-ASSOCIATING FACTOR FOR REPLICATION INITIATION"/>
    <property type="match status" value="1"/>
</dbReference>
<dbReference type="GO" id="GO:1901135">
    <property type="term" value="P:carbohydrate derivative metabolic process"/>
    <property type="evidence" value="ECO:0007669"/>
    <property type="project" value="InterPro"/>
</dbReference>
<organism evidence="2 3">
    <name type="scientific">Terrimicrobium sacchariphilum</name>
    <dbReference type="NCBI Taxonomy" id="690879"/>
    <lineage>
        <taxon>Bacteria</taxon>
        <taxon>Pseudomonadati</taxon>
        <taxon>Verrucomicrobiota</taxon>
        <taxon>Terrimicrobiia</taxon>
        <taxon>Terrimicrobiales</taxon>
        <taxon>Terrimicrobiaceae</taxon>
        <taxon>Terrimicrobium</taxon>
    </lineage>
</organism>
<gene>
    <name evidence="2" type="ORF">TSACC_3339</name>
</gene>
<dbReference type="InterPro" id="IPR050099">
    <property type="entry name" value="SIS_GmhA/DiaA_subfam"/>
</dbReference>